<protein>
    <submittedName>
        <fullName evidence="2">Uncharacterized protein</fullName>
    </submittedName>
</protein>
<sequence>MSKYRRFGLLCLLAMVVPSLGWRYLSPPAAQALGVPLSWVGLSDDGGESDMMSLDLGHSVENLDLTDPHAEVLPSSVEVLGSSIGHGVIGEIVSGPAMYTQSQVMKWAYDRSPEAALIEAEVNAVIRGIDPKDPDACCSARLIRNVLREVALARRYDDATHAAVAYHKLIAATEAVAVAEQAIGTADRLISMADQAERLEIPDGDPLKLRQARFDLVALKTEQSFNALKLRQELSRLTGRAEAEVATAVMMDPLPVEARPIVAGEVVATALVQRRDLRAVQVLCRELRSCNIDAARLLMGLVSPGVGMSLATASKGLFQCLKEDRSDDDLNARRRQCSQLCQSLEVVIRNETLQAVLDIRSAAARLKIVDQQLQLAKQRLDETRGRIKIDEETPGTDLALELEIFEIRGNRISLQKDLVLALDDLDHATSAPFSNAQSR</sequence>
<dbReference type="Proteomes" id="UP000536179">
    <property type="component" value="Unassembled WGS sequence"/>
</dbReference>
<name>A0A7W5DWL0_9BACT</name>
<dbReference type="SUPFAM" id="SSF56954">
    <property type="entry name" value="Outer membrane efflux proteins (OEP)"/>
    <property type="match status" value="1"/>
</dbReference>
<feature type="coiled-coil region" evidence="1">
    <location>
        <begin position="359"/>
        <end position="386"/>
    </location>
</feature>
<dbReference type="RefSeq" id="WP_184303810.1">
    <property type="nucleotide sequence ID" value="NZ_JACHXU010000004.1"/>
</dbReference>
<dbReference type="EMBL" id="JACHXU010000004">
    <property type="protein sequence ID" value="MBB3205856.1"/>
    <property type="molecule type" value="Genomic_DNA"/>
</dbReference>
<reference evidence="2 3" key="1">
    <citation type="submission" date="2020-08" db="EMBL/GenBank/DDBJ databases">
        <title>Genomic Encyclopedia of Type Strains, Phase III (KMG-III): the genomes of soil and plant-associated and newly described type strains.</title>
        <authorList>
            <person name="Whitman W."/>
        </authorList>
    </citation>
    <scope>NUCLEOTIDE SEQUENCE [LARGE SCALE GENOMIC DNA]</scope>
    <source>
        <strain evidence="2 3">CECT 8075</strain>
    </source>
</reference>
<comment type="caution">
    <text evidence="2">The sequence shown here is derived from an EMBL/GenBank/DDBJ whole genome shotgun (WGS) entry which is preliminary data.</text>
</comment>
<evidence type="ECO:0000256" key="1">
    <source>
        <dbReference type="SAM" id="Coils"/>
    </source>
</evidence>
<evidence type="ECO:0000313" key="2">
    <source>
        <dbReference type="EMBL" id="MBB3205856.1"/>
    </source>
</evidence>
<keyword evidence="1" id="KW-0175">Coiled coil</keyword>
<dbReference type="AlphaFoldDB" id="A0A7W5DWL0"/>
<organism evidence="2 3">
    <name type="scientific">Aporhodopirellula rubra</name>
    <dbReference type="NCBI Taxonomy" id="980271"/>
    <lineage>
        <taxon>Bacteria</taxon>
        <taxon>Pseudomonadati</taxon>
        <taxon>Planctomycetota</taxon>
        <taxon>Planctomycetia</taxon>
        <taxon>Pirellulales</taxon>
        <taxon>Pirellulaceae</taxon>
        <taxon>Aporhodopirellula</taxon>
    </lineage>
</organism>
<accession>A0A7W5DWL0</accession>
<evidence type="ECO:0000313" key="3">
    <source>
        <dbReference type="Proteomes" id="UP000536179"/>
    </source>
</evidence>
<proteinExistence type="predicted"/>
<gene>
    <name evidence="2" type="ORF">FHS27_001660</name>
</gene>
<dbReference type="Gene3D" id="1.20.1600.10">
    <property type="entry name" value="Outer membrane efflux proteins (OEP)"/>
    <property type="match status" value="1"/>
</dbReference>
<keyword evidence="3" id="KW-1185">Reference proteome</keyword>